<evidence type="ECO:0008006" key="9">
    <source>
        <dbReference type="Google" id="ProtNLM"/>
    </source>
</evidence>
<organism evidence="7 8">
    <name type="scientific">Ignicoccus islandicus DSM 13165</name>
    <dbReference type="NCBI Taxonomy" id="940295"/>
    <lineage>
        <taxon>Archaea</taxon>
        <taxon>Thermoproteota</taxon>
        <taxon>Thermoprotei</taxon>
        <taxon>Desulfurococcales</taxon>
        <taxon>Desulfurococcaceae</taxon>
        <taxon>Ignicoccus</taxon>
    </lineage>
</organism>
<dbReference type="Pfam" id="PF13238">
    <property type="entry name" value="AAA_18"/>
    <property type="match status" value="1"/>
</dbReference>
<dbReference type="AlphaFoldDB" id="A0A0U3F7U7"/>
<keyword evidence="5" id="KW-0418">Kinase</keyword>
<keyword evidence="8" id="KW-1185">Reference proteome</keyword>
<proteinExistence type="predicted"/>
<evidence type="ECO:0000313" key="8">
    <source>
        <dbReference type="Proteomes" id="UP000060778"/>
    </source>
</evidence>
<keyword evidence="4" id="KW-0547">Nucleotide-binding</keyword>
<keyword evidence="6" id="KW-0067">ATP-binding</keyword>
<evidence type="ECO:0000256" key="3">
    <source>
        <dbReference type="ARBA" id="ARBA00022679"/>
    </source>
</evidence>
<dbReference type="KEGG" id="iis:EYM_00310"/>
<dbReference type="Gene3D" id="3.40.50.300">
    <property type="entry name" value="P-loop containing nucleotide triphosphate hydrolases"/>
    <property type="match status" value="1"/>
</dbReference>
<dbReference type="PANTHER" id="PTHR12595">
    <property type="entry name" value="POS9-ACTIVATING FACTOR FAP7-RELATED"/>
    <property type="match status" value="1"/>
</dbReference>
<sequence>MSFILVTGIPGSGKSTLSEAIAKEIDCKVLHVTDLIKDKKFYVEIERDSCGDPLYVVDMDKLEEYVRKLDGCWIIEGVVVDFVPPEKVKKVIYLYAPVKILYERMSSKGYCRKKICDNLEAELVGSYFQILLEEYNGKVSCLDTSRSLESTLKEAISIIKCLKSPCSPHPDEEWEDFFRLCPLE</sequence>
<keyword evidence="1" id="KW-0690">Ribosome biogenesis</keyword>
<evidence type="ECO:0000256" key="2">
    <source>
        <dbReference type="ARBA" id="ARBA00022552"/>
    </source>
</evidence>
<dbReference type="Proteomes" id="UP000060778">
    <property type="component" value="Chromosome"/>
</dbReference>
<dbReference type="GO" id="GO:0004017">
    <property type="term" value="F:AMP kinase activity"/>
    <property type="evidence" value="ECO:0007669"/>
    <property type="project" value="InterPro"/>
</dbReference>
<dbReference type="SUPFAM" id="SSF52540">
    <property type="entry name" value="P-loop containing nucleoside triphosphate hydrolases"/>
    <property type="match status" value="1"/>
</dbReference>
<dbReference type="STRING" id="940295.EYM_00310"/>
<dbReference type="RefSeq" id="WP_075049149.1">
    <property type="nucleotide sequence ID" value="NZ_CP006867.1"/>
</dbReference>
<dbReference type="InterPro" id="IPR027417">
    <property type="entry name" value="P-loop_NTPase"/>
</dbReference>
<dbReference type="PANTHER" id="PTHR12595:SF0">
    <property type="entry name" value="ADENYLATE KINASE ISOENZYME 6"/>
    <property type="match status" value="1"/>
</dbReference>
<dbReference type="EMBL" id="CP006867">
    <property type="protein sequence ID" value="ALU12104.1"/>
    <property type="molecule type" value="Genomic_DNA"/>
</dbReference>
<evidence type="ECO:0000256" key="5">
    <source>
        <dbReference type="ARBA" id="ARBA00022777"/>
    </source>
</evidence>
<gene>
    <name evidence="7" type="ORF">EYM_00310</name>
</gene>
<accession>A0A0U3F7U7</accession>
<dbReference type="OrthoDB" id="8730at2157"/>
<evidence type="ECO:0000256" key="6">
    <source>
        <dbReference type="ARBA" id="ARBA00022840"/>
    </source>
</evidence>
<dbReference type="GeneID" id="30679482"/>
<dbReference type="GO" id="GO:0006364">
    <property type="term" value="P:rRNA processing"/>
    <property type="evidence" value="ECO:0007669"/>
    <property type="project" value="UniProtKB-KW"/>
</dbReference>
<dbReference type="GO" id="GO:0016887">
    <property type="term" value="F:ATP hydrolysis activity"/>
    <property type="evidence" value="ECO:0007669"/>
    <property type="project" value="InterPro"/>
</dbReference>
<protein>
    <recommendedName>
        <fullName evidence="9">Adenylate kinase</fullName>
    </recommendedName>
</protein>
<dbReference type="InterPro" id="IPR020618">
    <property type="entry name" value="Adenyl_kinase_AK6"/>
</dbReference>
<reference evidence="7 8" key="1">
    <citation type="submission" date="2013-11" db="EMBL/GenBank/DDBJ databases">
        <title>Comparative genomics of Ignicoccus.</title>
        <authorList>
            <person name="Podar M."/>
        </authorList>
    </citation>
    <scope>NUCLEOTIDE SEQUENCE [LARGE SCALE GENOMIC DNA]</scope>
    <source>
        <strain evidence="7 8">DSM 13165</strain>
    </source>
</reference>
<name>A0A0U3F7U7_9CREN</name>
<keyword evidence="2" id="KW-0698">rRNA processing</keyword>
<evidence type="ECO:0000313" key="7">
    <source>
        <dbReference type="EMBL" id="ALU12104.1"/>
    </source>
</evidence>
<dbReference type="PRINTS" id="PR01100">
    <property type="entry name" value="SHIKIMTKNASE"/>
</dbReference>
<keyword evidence="3" id="KW-0808">Transferase</keyword>
<evidence type="ECO:0000256" key="4">
    <source>
        <dbReference type="ARBA" id="ARBA00022741"/>
    </source>
</evidence>
<dbReference type="GO" id="GO:0005524">
    <property type="term" value="F:ATP binding"/>
    <property type="evidence" value="ECO:0007669"/>
    <property type="project" value="UniProtKB-KW"/>
</dbReference>
<evidence type="ECO:0000256" key="1">
    <source>
        <dbReference type="ARBA" id="ARBA00022517"/>
    </source>
</evidence>